<dbReference type="STRING" id="297318.BK138_02860"/>
<dbReference type="Proteomes" id="UP000187172">
    <property type="component" value="Unassembled WGS sequence"/>
</dbReference>
<dbReference type="RefSeq" id="WP_076165504.1">
    <property type="nucleotide sequence ID" value="NZ_MRTP01000001.1"/>
</dbReference>
<dbReference type="InterPro" id="IPR013328">
    <property type="entry name" value="6PGD_dom2"/>
</dbReference>
<accession>A0A1R1F0N8</accession>
<dbReference type="InterPro" id="IPR036291">
    <property type="entry name" value="NAD(P)-bd_dom_sf"/>
</dbReference>
<evidence type="ECO:0000259" key="3">
    <source>
        <dbReference type="Pfam" id="PF03446"/>
    </source>
</evidence>
<dbReference type="PANTHER" id="PTHR43580">
    <property type="entry name" value="OXIDOREDUCTASE GLYR1-RELATED"/>
    <property type="match status" value="1"/>
</dbReference>
<dbReference type="InterPro" id="IPR015815">
    <property type="entry name" value="HIBADH-related"/>
</dbReference>
<feature type="domain" description="NADPH-dependent reductive aminase-like C-terminal" evidence="4">
    <location>
        <begin position="164"/>
        <end position="287"/>
    </location>
</feature>
<gene>
    <name evidence="5" type="ORF">BK138_02860</name>
</gene>
<dbReference type="EMBL" id="MRTP01000001">
    <property type="protein sequence ID" value="OMF57556.1"/>
    <property type="molecule type" value="Genomic_DNA"/>
</dbReference>
<dbReference type="AlphaFoldDB" id="A0A1R1F0N8"/>
<comment type="similarity">
    <text evidence="1">Belongs to the HIBADH-related family.</text>
</comment>
<dbReference type="GO" id="GO:0016491">
    <property type="term" value="F:oxidoreductase activity"/>
    <property type="evidence" value="ECO:0007669"/>
    <property type="project" value="UniProtKB-KW"/>
</dbReference>
<name>A0A1R1F0N8_9BACL</name>
<evidence type="ECO:0000256" key="2">
    <source>
        <dbReference type="ARBA" id="ARBA00023002"/>
    </source>
</evidence>
<comment type="caution">
    <text evidence="5">The sequence shown here is derived from an EMBL/GenBank/DDBJ whole genome shotgun (WGS) entry which is preliminary data.</text>
</comment>
<protein>
    <submittedName>
        <fullName evidence="5">3-hydroxyisobutyrate dehydrogenase</fullName>
    </submittedName>
</protein>
<reference evidence="5 6" key="1">
    <citation type="submission" date="2016-11" db="EMBL/GenBank/DDBJ databases">
        <title>Paenibacillus species isolates.</title>
        <authorList>
            <person name="Beno S.M."/>
        </authorList>
    </citation>
    <scope>NUCLEOTIDE SEQUENCE [LARGE SCALE GENOMIC DNA]</scope>
    <source>
        <strain evidence="5 6">FSL R5-0378</strain>
    </source>
</reference>
<dbReference type="SUPFAM" id="SSF51735">
    <property type="entry name" value="NAD(P)-binding Rossmann-fold domains"/>
    <property type="match status" value="1"/>
</dbReference>
<keyword evidence="2" id="KW-0560">Oxidoreductase</keyword>
<sequence>MSDITVIGAGPMGSALARTLLRSGKKVTVWNRTSEKAEALVQEGAVFEPNAAFAVNASPIIIVCVATYEISRSILGSEDVAARMAGKLVVELSTGTPQDARNSEAWAHEQGADYLDGAIMATPPQIGMPDTPIFLSGSESAYRRSEPVLRVLAGNLIYLGESVGSASAWDLAALSTLFGSMFGFFHGARILESEGHRVDTFGSMIADISPVFGQMIKHEGELIQSETYDQPQSSVKTCMSTAELWVKQASEARINPDFPNFAKGLYEKAIQAGYENEELAAVIKVLRTDNE</sequence>
<evidence type="ECO:0000313" key="5">
    <source>
        <dbReference type="EMBL" id="OMF57556.1"/>
    </source>
</evidence>
<dbReference type="InterPro" id="IPR048666">
    <property type="entry name" value="RedAm-like_C"/>
</dbReference>
<dbReference type="Pfam" id="PF03446">
    <property type="entry name" value="NAD_binding_2"/>
    <property type="match status" value="1"/>
</dbReference>
<dbReference type="InterPro" id="IPR006115">
    <property type="entry name" value="6PGDH_NADP-bd"/>
</dbReference>
<dbReference type="GO" id="GO:0050661">
    <property type="term" value="F:NADP binding"/>
    <property type="evidence" value="ECO:0007669"/>
    <property type="project" value="InterPro"/>
</dbReference>
<dbReference type="Pfam" id="PF21761">
    <property type="entry name" value="RedAm-like_C"/>
    <property type="match status" value="1"/>
</dbReference>
<dbReference type="InterPro" id="IPR051265">
    <property type="entry name" value="HIBADH-related_NP60_sf"/>
</dbReference>
<dbReference type="Gene3D" id="1.10.1040.10">
    <property type="entry name" value="N-(1-d-carboxylethyl)-l-norvaline Dehydrogenase, domain 2"/>
    <property type="match status" value="1"/>
</dbReference>
<dbReference type="Gene3D" id="3.40.50.720">
    <property type="entry name" value="NAD(P)-binding Rossmann-like Domain"/>
    <property type="match status" value="1"/>
</dbReference>
<proteinExistence type="inferred from homology"/>
<organism evidence="5 6">
    <name type="scientific">Paenibacillus rhizosphaerae</name>
    <dbReference type="NCBI Taxonomy" id="297318"/>
    <lineage>
        <taxon>Bacteria</taxon>
        <taxon>Bacillati</taxon>
        <taxon>Bacillota</taxon>
        <taxon>Bacilli</taxon>
        <taxon>Bacillales</taxon>
        <taxon>Paenibacillaceae</taxon>
        <taxon>Paenibacillus</taxon>
    </lineage>
</organism>
<keyword evidence="6" id="KW-1185">Reference proteome</keyword>
<evidence type="ECO:0000256" key="1">
    <source>
        <dbReference type="ARBA" id="ARBA00009080"/>
    </source>
</evidence>
<dbReference type="PIRSF" id="PIRSF000103">
    <property type="entry name" value="HIBADH"/>
    <property type="match status" value="1"/>
</dbReference>
<evidence type="ECO:0000259" key="4">
    <source>
        <dbReference type="Pfam" id="PF21761"/>
    </source>
</evidence>
<dbReference type="PANTHER" id="PTHR43580:SF2">
    <property type="entry name" value="CYTOKINE-LIKE NUCLEAR FACTOR N-PAC"/>
    <property type="match status" value="1"/>
</dbReference>
<evidence type="ECO:0000313" key="6">
    <source>
        <dbReference type="Proteomes" id="UP000187172"/>
    </source>
</evidence>
<feature type="domain" description="6-phosphogluconate dehydrogenase NADP-binding" evidence="3">
    <location>
        <begin position="3"/>
        <end position="160"/>
    </location>
</feature>